<dbReference type="SUPFAM" id="SSF56601">
    <property type="entry name" value="beta-lactamase/transpeptidase-like"/>
    <property type="match status" value="1"/>
</dbReference>
<dbReference type="InterPro" id="IPR001466">
    <property type="entry name" value="Beta-lactam-related"/>
</dbReference>
<dbReference type="AlphaFoldDB" id="A0A367EC51"/>
<dbReference type="EMBL" id="QOIN01000066">
    <property type="protein sequence ID" value="RCG15634.1"/>
    <property type="molecule type" value="Genomic_DNA"/>
</dbReference>
<dbReference type="InterPro" id="IPR050491">
    <property type="entry name" value="AmpC-like"/>
</dbReference>
<feature type="domain" description="Beta-lactamase-related" evidence="2">
    <location>
        <begin position="78"/>
        <end position="391"/>
    </location>
</feature>
<dbReference type="InterPro" id="IPR012338">
    <property type="entry name" value="Beta-lactam/transpept-like"/>
</dbReference>
<protein>
    <submittedName>
        <fullName evidence="3">Class A beta-lactamase-related serine hydrolase</fullName>
    </submittedName>
</protein>
<feature type="region of interest" description="Disordered" evidence="1">
    <location>
        <begin position="1"/>
        <end position="26"/>
    </location>
</feature>
<dbReference type="PANTHER" id="PTHR46825:SF7">
    <property type="entry name" value="D-ALANYL-D-ALANINE CARBOXYPEPTIDASE"/>
    <property type="match status" value="1"/>
</dbReference>
<dbReference type="Pfam" id="PF00144">
    <property type="entry name" value="Beta-lactamase"/>
    <property type="match status" value="1"/>
</dbReference>
<evidence type="ECO:0000259" key="2">
    <source>
        <dbReference type="Pfam" id="PF00144"/>
    </source>
</evidence>
<keyword evidence="4" id="KW-1185">Reference proteome</keyword>
<reference evidence="3 4" key="1">
    <citation type="submission" date="2018-06" db="EMBL/GenBank/DDBJ databases">
        <title>Streptomyces reniochalinae sp. nov. and Streptomyces diacarnus sp. nov. from marine sponges.</title>
        <authorList>
            <person name="Li L."/>
        </authorList>
    </citation>
    <scope>NUCLEOTIDE SEQUENCE [LARGE SCALE GENOMIC DNA]</scope>
    <source>
        <strain evidence="3 4">LHW51701</strain>
    </source>
</reference>
<sequence>MRATSPETAPHHPPTPPPDNSGGHRRAGRRWLTAAAAALATVSAAVVIQWPVDAREAATPGYGRAELRRDTDAIRTLGVIGVQARVTTGSGRDLVATSGVAETGTDRPVPRDGYFRMASAGKPLVAAVVLQLVGEGKLALDDTVDRWLPGLVEGKGNDGRRITIRHLLQHTSGIQDDELPGYTTPQEYYERRHDTYTPRQIVALAMRHRPDFPPGTGWSYSNTGYVLLDMVIEKVTDRPWHEEIKDRILEPLDMHHTYLPGSGTSTLRAPHANGYQVFPSGERVDVTDVILPSPGDHVSTTADVNRFFRALLGAELLPRERLAEMRETVPVNEEMRTFWPDGRYGLGLVNRPLSCGGSYWSHEGGDGGYVTLNGVTGDGSRSVTVSMSTALNGSPGSALRQEQAAGTLVDHALCDTPGDGHGTSA</sequence>
<keyword evidence="3" id="KW-0378">Hydrolase</keyword>
<evidence type="ECO:0000256" key="1">
    <source>
        <dbReference type="SAM" id="MobiDB-lite"/>
    </source>
</evidence>
<dbReference type="RefSeq" id="WP_114025193.1">
    <property type="nucleotide sequence ID" value="NZ_QOIN01000066.1"/>
</dbReference>
<dbReference type="GO" id="GO:0016787">
    <property type="term" value="F:hydrolase activity"/>
    <property type="evidence" value="ECO:0007669"/>
    <property type="project" value="UniProtKB-KW"/>
</dbReference>
<proteinExistence type="predicted"/>
<dbReference type="Proteomes" id="UP000252914">
    <property type="component" value="Unassembled WGS sequence"/>
</dbReference>
<gene>
    <name evidence="3" type="ORF">DTL70_30250</name>
</gene>
<organism evidence="3 4">
    <name type="scientific">Streptomyces diacarni</name>
    <dbReference type="NCBI Taxonomy" id="2800381"/>
    <lineage>
        <taxon>Bacteria</taxon>
        <taxon>Bacillati</taxon>
        <taxon>Actinomycetota</taxon>
        <taxon>Actinomycetes</taxon>
        <taxon>Kitasatosporales</taxon>
        <taxon>Streptomycetaceae</taxon>
        <taxon>Streptomyces</taxon>
    </lineage>
</organism>
<evidence type="ECO:0000313" key="4">
    <source>
        <dbReference type="Proteomes" id="UP000252914"/>
    </source>
</evidence>
<dbReference type="PANTHER" id="PTHR46825">
    <property type="entry name" value="D-ALANYL-D-ALANINE-CARBOXYPEPTIDASE/ENDOPEPTIDASE AMPH"/>
    <property type="match status" value="1"/>
</dbReference>
<accession>A0A367EC51</accession>
<dbReference type="Gene3D" id="3.40.710.10">
    <property type="entry name" value="DD-peptidase/beta-lactamase superfamily"/>
    <property type="match status" value="1"/>
</dbReference>
<evidence type="ECO:0000313" key="3">
    <source>
        <dbReference type="EMBL" id="RCG15634.1"/>
    </source>
</evidence>
<comment type="caution">
    <text evidence="3">The sequence shown here is derived from an EMBL/GenBank/DDBJ whole genome shotgun (WGS) entry which is preliminary data.</text>
</comment>
<name>A0A367EC51_9ACTN</name>